<dbReference type="InterPro" id="IPR013780">
    <property type="entry name" value="Glyco_hydro_b"/>
</dbReference>
<evidence type="ECO:0000259" key="1">
    <source>
        <dbReference type="Pfam" id="PF18962"/>
    </source>
</evidence>
<dbReference type="Pfam" id="PF18962">
    <property type="entry name" value="Por_Secre_tail"/>
    <property type="match status" value="1"/>
</dbReference>
<evidence type="ECO:0000313" key="2">
    <source>
        <dbReference type="EMBL" id="HBJ09697.1"/>
    </source>
</evidence>
<proteinExistence type="predicted"/>
<dbReference type="GO" id="GO:0004553">
    <property type="term" value="F:hydrolase activity, hydrolyzing O-glycosyl compounds"/>
    <property type="evidence" value="ECO:0007669"/>
    <property type="project" value="InterPro"/>
</dbReference>
<evidence type="ECO:0000313" key="3">
    <source>
        <dbReference type="Proteomes" id="UP000262954"/>
    </source>
</evidence>
<sequence>GWQWWTTFEKDASSGNEERFALIRYILNNQQTDGVYRPTKLLYALGNFSRFIRPGMKRVDVMRSDDLSAADAIANQMVSAYIDEINQELVIVVINASTQSRSIRMNISGLSNNMGITHFTPYITTNSLNDALRRGSDIAVTENYTMPATSIVTFVGKIRDLSDTGIIESVSDSRISVYPNPAKDQVTIRSEVPVNKISLIDLNGKIIYSSNPDSEIAVLPLNGLYKGVYVLKLNTGEETEIQKLIVK</sequence>
<name>A0A354M5A8_9BACT</name>
<dbReference type="InterPro" id="IPR026444">
    <property type="entry name" value="Secre_tail"/>
</dbReference>
<feature type="domain" description="Secretion system C-terminal sorting" evidence="1">
    <location>
        <begin position="177"/>
        <end position="246"/>
    </location>
</feature>
<dbReference type="Proteomes" id="UP000262954">
    <property type="component" value="Unassembled WGS sequence"/>
</dbReference>
<feature type="non-terminal residue" evidence="2">
    <location>
        <position position="1"/>
    </location>
</feature>
<dbReference type="Gene3D" id="2.60.40.1180">
    <property type="entry name" value="Golgi alpha-mannosidase II"/>
    <property type="match status" value="1"/>
</dbReference>
<dbReference type="InterPro" id="IPR039743">
    <property type="entry name" value="6GAL/EXGAL"/>
</dbReference>
<dbReference type="Gene3D" id="3.20.20.80">
    <property type="entry name" value="Glycosidases"/>
    <property type="match status" value="1"/>
</dbReference>
<organism evidence="2 3">
    <name type="scientific">Coprobacter fastidiosus</name>
    <dbReference type="NCBI Taxonomy" id="1099853"/>
    <lineage>
        <taxon>Bacteria</taxon>
        <taxon>Pseudomonadati</taxon>
        <taxon>Bacteroidota</taxon>
        <taxon>Bacteroidia</taxon>
        <taxon>Bacteroidales</taxon>
        <taxon>Barnesiellaceae</taxon>
        <taxon>Coprobacter</taxon>
    </lineage>
</organism>
<gene>
    <name evidence="2" type="ORF">DDY73_11935</name>
</gene>
<dbReference type="PANTHER" id="PTHR42767">
    <property type="entry name" value="ENDO-BETA-1,6-GALACTANASE"/>
    <property type="match status" value="1"/>
</dbReference>
<reference evidence="2 3" key="1">
    <citation type="journal article" date="2018" name="Nat. Biotechnol.">
        <title>A standardized bacterial taxonomy based on genome phylogeny substantially revises the tree of life.</title>
        <authorList>
            <person name="Parks D.H."/>
            <person name="Chuvochina M."/>
            <person name="Waite D.W."/>
            <person name="Rinke C."/>
            <person name="Skarshewski A."/>
            <person name="Chaumeil P.A."/>
            <person name="Hugenholtz P."/>
        </authorList>
    </citation>
    <scope>NUCLEOTIDE SEQUENCE [LARGE SCALE GENOMIC DNA]</scope>
    <source>
        <strain evidence="2">UBA11482</strain>
    </source>
</reference>
<dbReference type="NCBIfam" id="TIGR04183">
    <property type="entry name" value="Por_Secre_tail"/>
    <property type="match status" value="1"/>
</dbReference>
<dbReference type="PANTHER" id="PTHR42767:SF1">
    <property type="entry name" value="ENDO-BETA-1,6-GALACTANASE-LIKE DOMAIN-CONTAINING PROTEIN"/>
    <property type="match status" value="1"/>
</dbReference>
<accession>A0A354M5A8</accession>
<dbReference type="AlphaFoldDB" id="A0A354M5A8"/>
<dbReference type="EMBL" id="DNWC01000154">
    <property type="protein sequence ID" value="HBJ09697.1"/>
    <property type="molecule type" value="Genomic_DNA"/>
</dbReference>
<comment type="caution">
    <text evidence="2">The sequence shown here is derived from an EMBL/GenBank/DDBJ whole genome shotgun (WGS) entry which is preliminary data.</text>
</comment>
<dbReference type="SUPFAM" id="SSF51011">
    <property type="entry name" value="Glycosyl hydrolase domain"/>
    <property type="match status" value="1"/>
</dbReference>
<protein>
    <submittedName>
        <fullName evidence="2">Por secretion system protein</fullName>
    </submittedName>
</protein>